<accession>A0A395GMX1</accession>
<proteinExistence type="predicted"/>
<gene>
    <name evidence="4" type="ORF">BO80DRAFT_429964</name>
</gene>
<evidence type="ECO:0000259" key="3">
    <source>
        <dbReference type="Pfam" id="PF07992"/>
    </source>
</evidence>
<dbReference type="PANTHER" id="PTHR43539:SF68">
    <property type="entry name" value="FLAVIN-BINDING MONOOXYGENASE-LIKE PROTEIN (AFU_ORTHOLOGUE AFUA_4G09220)"/>
    <property type="match status" value="1"/>
</dbReference>
<dbReference type="STRING" id="1448316.A0A395GMX1"/>
<keyword evidence="1" id="KW-0560">Oxidoreductase</keyword>
<dbReference type="OrthoDB" id="74360at2759"/>
<dbReference type="SUPFAM" id="SSF51905">
    <property type="entry name" value="FAD/NAD(P)-binding domain"/>
    <property type="match status" value="2"/>
</dbReference>
<feature type="region of interest" description="Disordered" evidence="2">
    <location>
        <begin position="1"/>
        <end position="21"/>
    </location>
</feature>
<dbReference type="EMBL" id="KZ824495">
    <property type="protein sequence ID" value="RAK95363.1"/>
    <property type="molecule type" value="Genomic_DNA"/>
</dbReference>
<dbReference type="AlphaFoldDB" id="A0A395GMX1"/>
<evidence type="ECO:0000256" key="1">
    <source>
        <dbReference type="ARBA" id="ARBA00023002"/>
    </source>
</evidence>
<dbReference type="Pfam" id="PF07992">
    <property type="entry name" value="Pyr_redox_2"/>
    <property type="match status" value="1"/>
</dbReference>
<protein>
    <submittedName>
        <fullName evidence="4">Monooxygenase</fullName>
    </submittedName>
</protein>
<reference evidence="4 5" key="1">
    <citation type="submission" date="2018-02" db="EMBL/GenBank/DDBJ databases">
        <title>The genomes of Aspergillus section Nigri reveals drivers in fungal speciation.</title>
        <authorList>
            <consortium name="DOE Joint Genome Institute"/>
            <person name="Vesth T.C."/>
            <person name="Nybo J."/>
            <person name="Theobald S."/>
            <person name="Brandl J."/>
            <person name="Frisvad J.C."/>
            <person name="Nielsen K.F."/>
            <person name="Lyhne E.K."/>
            <person name="Kogle M.E."/>
            <person name="Kuo A."/>
            <person name="Riley R."/>
            <person name="Clum A."/>
            <person name="Nolan M."/>
            <person name="Lipzen A."/>
            <person name="Salamov A."/>
            <person name="Henrissat B."/>
            <person name="Wiebenga A."/>
            <person name="De vries R.P."/>
            <person name="Grigoriev I.V."/>
            <person name="Mortensen U.H."/>
            <person name="Andersen M.R."/>
            <person name="Baker S.E."/>
        </authorList>
    </citation>
    <scope>NUCLEOTIDE SEQUENCE [LARGE SCALE GENOMIC DNA]</scope>
    <source>
        <strain evidence="4 5">CBS 121593</strain>
    </source>
</reference>
<evidence type="ECO:0000256" key="2">
    <source>
        <dbReference type="SAM" id="MobiDB-lite"/>
    </source>
</evidence>
<feature type="domain" description="FAD/NAD(P)-binding" evidence="3">
    <location>
        <begin position="200"/>
        <end position="404"/>
    </location>
</feature>
<feature type="region of interest" description="Disordered" evidence="2">
    <location>
        <begin position="649"/>
        <end position="675"/>
    </location>
</feature>
<organism evidence="4 5">
    <name type="scientific">Aspergillus ibericus CBS 121593</name>
    <dbReference type="NCBI Taxonomy" id="1448316"/>
    <lineage>
        <taxon>Eukaryota</taxon>
        <taxon>Fungi</taxon>
        <taxon>Dikarya</taxon>
        <taxon>Ascomycota</taxon>
        <taxon>Pezizomycotina</taxon>
        <taxon>Eurotiomycetes</taxon>
        <taxon>Eurotiomycetidae</taxon>
        <taxon>Eurotiales</taxon>
        <taxon>Aspergillaceae</taxon>
        <taxon>Aspergillus</taxon>
        <taxon>Aspergillus subgen. Circumdati</taxon>
    </lineage>
</organism>
<evidence type="ECO:0000313" key="5">
    <source>
        <dbReference type="Proteomes" id="UP000249402"/>
    </source>
</evidence>
<evidence type="ECO:0000313" key="4">
    <source>
        <dbReference type="EMBL" id="RAK95363.1"/>
    </source>
</evidence>
<dbReference type="Proteomes" id="UP000249402">
    <property type="component" value="Unassembled WGS sequence"/>
</dbReference>
<dbReference type="RefSeq" id="XP_025569691.1">
    <property type="nucleotide sequence ID" value="XM_025720598.1"/>
</dbReference>
<dbReference type="VEuPathDB" id="FungiDB:BO80DRAFT_429964"/>
<dbReference type="InterPro" id="IPR023753">
    <property type="entry name" value="FAD/NAD-binding_dom"/>
</dbReference>
<keyword evidence="5" id="KW-1185">Reference proteome</keyword>
<keyword evidence="4" id="KW-0503">Monooxygenase</keyword>
<name>A0A395GMX1_9EURO</name>
<dbReference type="PANTHER" id="PTHR43539">
    <property type="entry name" value="FLAVIN-BINDING MONOOXYGENASE-LIKE PROTEIN (AFU_ORTHOLOGUE AFUA_4G09220)"/>
    <property type="match status" value="1"/>
</dbReference>
<feature type="compositionally biased region" description="Basic and acidic residues" evidence="2">
    <location>
        <begin position="10"/>
        <end position="19"/>
    </location>
</feature>
<dbReference type="GO" id="GO:0050660">
    <property type="term" value="F:flavin adenine dinucleotide binding"/>
    <property type="evidence" value="ECO:0007669"/>
    <property type="project" value="TreeGrafter"/>
</dbReference>
<dbReference type="Gene3D" id="3.50.50.60">
    <property type="entry name" value="FAD/NAD(P)-binding domain"/>
    <property type="match status" value="2"/>
</dbReference>
<dbReference type="GeneID" id="37225463"/>
<sequence>MATTSTEQPPRADLREMMNRHPLPTLTPGLIDPSSMAGDEASTQARATLTRLNTALATDDGETLQACLYADQAYWKDQLALTWHLRTFSGPETVATSLLETTKLRKLAGEIEIDGAATFLPATPVLQFIDCPLIFRTESPAGLCRGKMLLLPVVREDQGVSWKIWILSTRLESLDMQSEDEGLLRSAGRQLDNSTDFDTDVFIIGAGNAAVALSARLKALGVETVMADRNARPGDNWALRYDCMRFHIPTAFCELPYMCYDKELQSPHLLTRQDLASQVRRYVESFNLNVIHSARIQWTEYDEVAKKWSITFQTPAGQRRATSKHLVMATGIGSQKPRIPQIADPHLYKGISIHSVEYKNAKLLREQGAKTVMIIGSANTAFDVLEDCHHAGLEATIVARSPTYVVPLEYVCHPNSLGAYNAGVDAADKLFLSLPAVVDGQLSRGLFAMFASNEPERYAALEAAGFPTLDSRDPTCALMQNLLERAGGHYIDVGGTKLIAEKNVQVKAGVEPVAYTETGLRFSDGSCVDADAVVWCTGFSDSNVVDTATEILGGQSDAKRSVAEAEANDQRAHIWRPRDIASRLDATWGLDEEGEIRGMWKRHVRVENIWVMGGYTQQHRWHSRTLALQIKAALEGILPPAYRHTPIPRVGDILQGGDTHHARSPSAAIGERSVL</sequence>
<dbReference type="InterPro" id="IPR050982">
    <property type="entry name" value="Auxin_biosynth/cation_transpt"/>
</dbReference>
<dbReference type="GO" id="GO:0004497">
    <property type="term" value="F:monooxygenase activity"/>
    <property type="evidence" value="ECO:0007669"/>
    <property type="project" value="UniProtKB-KW"/>
</dbReference>
<dbReference type="InterPro" id="IPR036188">
    <property type="entry name" value="FAD/NAD-bd_sf"/>
</dbReference>